<evidence type="ECO:0000256" key="3">
    <source>
        <dbReference type="ARBA" id="ARBA00023038"/>
    </source>
</evidence>
<evidence type="ECO:0000259" key="6">
    <source>
        <dbReference type="PROSITE" id="PS50023"/>
    </source>
</evidence>
<dbReference type="PROSITE" id="PS00478">
    <property type="entry name" value="LIM_DOMAIN_1"/>
    <property type="match status" value="1"/>
</dbReference>
<proteinExistence type="predicted"/>
<dbReference type="CDD" id="cd08368">
    <property type="entry name" value="LIM"/>
    <property type="match status" value="2"/>
</dbReference>
<dbReference type="EMBL" id="CCYA01000270">
    <property type="protein sequence ID" value="CEH18165.1"/>
    <property type="molecule type" value="Genomic_DNA"/>
</dbReference>
<evidence type="ECO:0000256" key="5">
    <source>
        <dbReference type="SAM" id="MobiDB-lite"/>
    </source>
</evidence>
<keyword evidence="8" id="KW-1185">Reference proteome</keyword>
<dbReference type="GO" id="GO:0030695">
    <property type="term" value="F:GTPase regulator activity"/>
    <property type="evidence" value="ECO:0007669"/>
    <property type="project" value="UniProtKB-ARBA"/>
</dbReference>
<feature type="compositionally biased region" description="Basic and acidic residues" evidence="5">
    <location>
        <begin position="366"/>
        <end position="379"/>
    </location>
</feature>
<feature type="compositionally biased region" description="Low complexity" evidence="5">
    <location>
        <begin position="41"/>
        <end position="56"/>
    </location>
</feature>
<feature type="domain" description="LIM zinc-binding" evidence="6">
    <location>
        <begin position="560"/>
        <end position="620"/>
    </location>
</feature>
<feature type="compositionally biased region" description="Basic and acidic residues" evidence="5">
    <location>
        <begin position="171"/>
        <end position="182"/>
    </location>
</feature>
<sequence length="622" mass="66632">MSRVPSRATSPAPSAAQPSSSSDLSSAWHAYAPPLPPPSPSSASRPRSRASSLIPSNRSQSLEFDTATRGGTLPSDTFSPEPDRPVSPQPPSSHAGALKSRNDARPRPVSSQGFHPSWQPVAPHPPHGYGAQSHQPLAASQVQSGMQYDRPRTGSGPPSEQGLQYHQQASHQHERSSSRIRYDSSPASPGVSAAQPTFGQATQQQPTYVPAVNFPNTYGAPMSHMTDAYGHTAGYVHPGSVQPGLPSSISPSDSRPLPQPTPGAPAPARSPSLPAQGPFQGAQALSSAPSVRRGLPQPPPGAAPAPPPPRVASGAALPHLMEGFSNVQISPGDSAYAQPVPKRSQGDQSGMEPPIADQPARPASRGPRDDIRAGRERRLSSHGATTAEPFRPDLANPSSHASSPQHHHQTQLATAVNVPTIFSPPPDEPLEHVAFYEHEGKPFCHFDYHELFSRRCFHCRTPIVDERFITISDPELVGSAGANGSAKGGATERSYHDLHFFCANCGDPFIDPKAAGSAAGADPQNLSFDENGNLRAGAREFVVWKGYPYCEKCHIQLHKPRCKGCRQPIVEGDVITALKAKWHPHCFVCEGCKRPFESPNFFIRGNKAYDEDCYKVMLRNEL</sequence>
<feature type="region of interest" description="Disordered" evidence="5">
    <location>
        <begin position="234"/>
        <end position="412"/>
    </location>
</feature>
<evidence type="ECO:0000313" key="8">
    <source>
        <dbReference type="Proteomes" id="UP000054845"/>
    </source>
</evidence>
<evidence type="ECO:0000256" key="2">
    <source>
        <dbReference type="ARBA" id="ARBA00022833"/>
    </source>
</evidence>
<keyword evidence="3 4" id="KW-0440">LIM domain</keyword>
<dbReference type="Gene3D" id="2.10.110.10">
    <property type="entry name" value="Cysteine Rich Protein"/>
    <property type="match status" value="2"/>
</dbReference>
<dbReference type="AlphaFoldDB" id="A0A0P1BMR4"/>
<name>A0A0P1BMR4_9BASI</name>
<keyword evidence="2 4" id="KW-0862">Zinc</keyword>
<organism evidence="7 8">
    <name type="scientific">Ceraceosorus bombacis</name>
    <dbReference type="NCBI Taxonomy" id="401625"/>
    <lineage>
        <taxon>Eukaryota</taxon>
        <taxon>Fungi</taxon>
        <taxon>Dikarya</taxon>
        <taxon>Basidiomycota</taxon>
        <taxon>Ustilaginomycotina</taxon>
        <taxon>Exobasidiomycetes</taxon>
        <taxon>Ceraceosorales</taxon>
        <taxon>Ceraceosoraceae</taxon>
        <taxon>Ceraceosorus</taxon>
    </lineage>
</organism>
<dbReference type="PANTHER" id="PTHR24210:SF14">
    <property type="entry name" value="LIM ZINC-BINDING DOMAIN-CONTAINING PROTEIN"/>
    <property type="match status" value="1"/>
</dbReference>
<keyword evidence="1 4" id="KW-0479">Metal-binding</keyword>
<evidence type="ECO:0000313" key="7">
    <source>
        <dbReference type="EMBL" id="CEH18165.1"/>
    </source>
</evidence>
<reference evidence="8" key="1">
    <citation type="submission" date="2014-09" db="EMBL/GenBank/DDBJ databases">
        <authorList>
            <person name="Sharma Rahul"/>
            <person name="Thines Marco"/>
        </authorList>
    </citation>
    <scope>NUCLEOTIDE SEQUENCE [LARGE SCALE GENOMIC DNA]</scope>
</reference>
<protein>
    <submittedName>
        <fullName evidence="7">Related to paxillin</fullName>
    </submittedName>
</protein>
<dbReference type="STRING" id="401625.A0A0P1BMR4"/>
<accession>A0A0P1BMR4</accession>
<dbReference type="InterPro" id="IPR017351">
    <property type="entry name" value="PINCH-1-4-like"/>
</dbReference>
<evidence type="ECO:0000256" key="1">
    <source>
        <dbReference type="ARBA" id="ARBA00022723"/>
    </source>
</evidence>
<feature type="compositionally biased region" description="Low complexity" evidence="5">
    <location>
        <begin position="1"/>
        <end position="27"/>
    </location>
</feature>
<feature type="compositionally biased region" description="Polar residues" evidence="5">
    <location>
        <begin position="194"/>
        <end position="207"/>
    </location>
</feature>
<dbReference type="SMART" id="SM00132">
    <property type="entry name" value="LIM"/>
    <property type="match status" value="1"/>
</dbReference>
<dbReference type="Proteomes" id="UP000054845">
    <property type="component" value="Unassembled WGS sequence"/>
</dbReference>
<dbReference type="PROSITE" id="PS50023">
    <property type="entry name" value="LIM_DOMAIN_2"/>
    <property type="match status" value="1"/>
</dbReference>
<feature type="compositionally biased region" description="Pro residues" evidence="5">
    <location>
        <begin position="296"/>
        <end position="310"/>
    </location>
</feature>
<dbReference type="SUPFAM" id="SSF57716">
    <property type="entry name" value="Glucocorticoid receptor-like (DNA-binding domain)"/>
    <property type="match status" value="2"/>
</dbReference>
<dbReference type="GO" id="GO:0046872">
    <property type="term" value="F:metal ion binding"/>
    <property type="evidence" value="ECO:0007669"/>
    <property type="project" value="UniProtKB-KW"/>
</dbReference>
<evidence type="ECO:0000256" key="4">
    <source>
        <dbReference type="PROSITE-ProRule" id="PRU00125"/>
    </source>
</evidence>
<feature type="compositionally biased region" description="Polar residues" evidence="5">
    <location>
        <begin position="132"/>
        <end position="146"/>
    </location>
</feature>
<dbReference type="OrthoDB" id="15567at2759"/>
<dbReference type="PANTHER" id="PTHR24210">
    <property type="entry name" value="LIM DOMAIN-CONTAINING PROTEIN"/>
    <property type="match status" value="1"/>
</dbReference>
<dbReference type="InterPro" id="IPR001781">
    <property type="entry name" value="Znf_LIM"/>
</dbReference>
<feature type="region of interest" description="Disordered" evidence="5">
    <location>
        <begin position="1"/>
        <end position="216"/>
    </location>
</feature>
<feature type="compositionally biased region" description="Low complexity" evidence="5">
    <location>
        <begin position="266"/>
        <end position="275"/>
    </location>
</feature>
<dbReference type="Pfam" id="PF00412">
    <property type="entry name" value="LIM"/>
    <property type="match status" value="1"/>
</dbReference>
<feature type="compositionally biased region" description="Polar residues" evidence="5">
    <location>
        <begin position="156"/>
        <end position="170"/>
    </location>
</feature>